<comment type="similarity">
    <text evidence="2">Belongs to the complex I NDUFB4 subunit family.</text>
</comment>
<evidence type="ECO:0000256" key="4">
    <source>
        <dbReference type="ARBA" id="ARBA00022448"/>
    </source>
</evidence>
<dbReference type="Proteomes" id="UP000274922">
    <property type="component" value="Unassembled WGS sequence"/>
</dbReference>
<evidence type="ECO:0000256" key="2">
    <source>
        <dbReference type="ARBA" id="ARBA00007260"/>
    </source>
</evidence>
<keyword evidence="6 14" id="KW-0812">Transmembrane</keyword>
<sequence>MGGHGHGKYPPLLIDPAIEKWSHMRDNTEHFFRFTPRTVRYSLLFAVAIPLTIGYIYAKDADRYSFLGARQGDQVRREKPWDRHII</sequence>
<evidence type="ECO:0000256" key="6">
    <source>
        <dbReference type="ARBA" id="ARBA00022692"/>
    </source>
</evidence>
<evidence type="ECO:0000313" key="15">
    <source>
        <dbReference type="EMBL" id="RKP00745.1"/>
    </source>
</evidence>
<evidence type="ECO:0000256" key="12">
    <source>
        <dbReference type="ARBA" id="ARBA00030212"/>
    </source>
</evidence>
<protein>
    <recommendedName>
        <fullName evidence="3">NADH dehydrogenase [ubiquinone] 1 beta subcomplex subunit 4</fullName>
    </recommendedName>
    <alternativeName>
        <fullName evidence="12">Complex I-B15</fullName>
    </alternativeName>
    <alternativeName>
        <fullName evidence="13">NADH-ubiquinone oxidoreductase B15 subunit</fullName>
    </alternativeName>
</protein>
<evidence type="ECO:0000256" key="10">
    <source>
        <dbReference type="ARBA" id="ARBA00023128"/>
    </source>
</evidence>
<keyword evidence="10" id="KW-0496">Mitochondrion</keyword>
<keyword evidence="11 14" id="KW-0472">Membrane</keyword>
<evidence type="ECO:0000256" key="13">
    <source>
        <dbReference type="ARBA" id="ARBA00030987"/>
    </source>
</evidence>
<organism evidence="15 16">
    <name type="scientific">Caulochytrium protostelioides</name>
    <dbReference type="NCBI Taxonomy" id="1555241"/>
    <lineage>
        <taxon>Eukaryota</taxon>
        <taxon>Fungi</taxon>
        <taxon>Fungi incertae sedis</taxon>
        <taxon>Chytridiomycota</taxon>
        <taxon>Chytridiomycota incertae sedis</taxon>
        <taxon>Chytridiomycetes</taxon>
        <taxon>Caulochytriales</taxon>
        <taxon>Caulochytriaceae</taxon>
        <taxon>Caulochytrium</taxon>
    </lineage>
</organism>
<evidence type="ECO:0000256" key="11">
    <source>
        <dbReference type="ARBA" id="ARBA00023136"/>
    </source>
</evidence>
<proteinExistence type="inferred from homology"/>
<dbReference type="EMBL" id="ML014201">
    <property type="protein sequence ID" value="RKP00745.1"/>
    <property type="molecule type" value="Genomic_DNA"/>
</dbReference>
<evidence type="ECO:0000256" key="3">
    <source>
        <dbReference type="ARBA" id="ARBA00018681"/>
    </source>
</evidence>
<evidence type="ECO:0000256" key="8">
    <source>
        <dbReference type="ARBA" id="ARBA00022982"/>
    </source>
</evidence>
<evidence type="ECO:0000313" key="16">
    <source>
        <dbReference type="Proteomes" id="UP000274922"/>
    </source>
</evidence>
<dbReference type="AlphaFoldDB" id="A0A4P9X6E6"/>
<dbReference type="Pfam" id="PF07225">
    <property type="entry name" value="NDUF_B4"/>
    <property type="match status" value="1"/>
</dbReference>
<keyword evidence="4" id="KW-0813">Transport</keyword>
<keyword evidence="5" id="KW-0679">Respiratory chain</keyword>
<dbReference type="PANTHER" id="PTHR39476">
    <property type="entry name" value="NADH:UBIQUINONE OXIDOREDUCTASE 6.6KD SUBUNIT"/>
    <property type="match status" value="1"/>
</dbReference>
<keyword evidence="9 14" id="KW-1133">Transmembrane helix</keyword>
<dbReference type="InterPro" id="IPR009866">
    <property type="entry name" value="NADH_UbQ_OxRdtase_NDUFB4_su"/>
</dbReference>
<keyword evidence="16" id="KW-1185">Reference proteome</keyword>
<comment type="subcellular location">
    <subcellularLocation>
        <location evidence="1">Mitochondrion inner membrane</location>
        <topology evidence="1">Single-pass membrane protein</topology>
    </subcellularLocation>
</comment>
<evidence type="ECO:0000256" key="1">
    <source>
        <dbReference type="ARBA" id="ARBA00004434"/>
    </source>
</evidence>
<dbReference type="PANTHER" id="PTHR39476:SF1">
    <property type="entry name" value="NADH DEHYDROGENASE [UBIQUINONE] 1 BETA SUBCOMPLEX SUBUNIT 4"/>
    <property type="match status" value="1"/>
</dbReference>
<keyword evidence="8" id="KW-0249">Electron transport</keyword>
<feature type="transmembrane region" description="Helical" evidence="14">
    <location>
        <begin position="39"/>
        <end position="58"/>
    </location>
</feature>
<evidence type="ECO:0000256" key="9">
    <source>
        <dbReference type="ARBA" id="ARBA00022989"/>
    </source>
</evidence>
<dbReference type="GO" id="GO:0005743">
    <property type="term" value="C:mitochondrial inner membrane"/>
    <property type="evidence" value="ECO:0007669"/>
    <property type="project" value="UniProtKB-SubCell"/>
</dbReference>
<gene>
    <name evidence="15" type="ORF">CXG81DRAFT_26571</name>
</gene>
<reference evidence="16" key="1">
    <citation type="journal article" date="2018" name="Nat. Microbiol.">
        <title>Leveraging single-cell genomics to expand the fungal tree of life.</title>
        <authorList>
            <person name="Ahrendt S.R."/>
            <person name="Quandt C.A."/>
            <person name="Ciobanu D."/>
            <person name="Clum A."/>
            <person name="Salamov A."/>
            <person name="Andreopoulos B."/>
            <person name="Cheng J.F."/>
            <person name="Woyke T."/>
            <person name="Pelin A."/>
            <person name="Henrissat B."/>
            <person name="Reynolds N.K."/>
            <person name="Benny G.L."/>
            <person name="Smith M.E."/>
            <person name="James T.Y."/>
            <person name="Grigoriev I.V."/>
        </authorList>
    </citation>
    <scope>NUCLEOTIDE SEQUENCE [LARGE SCALE GENOMIC DNA]</scope>
    <source>
        <strain evidence="16">ATCC 52028</strain>
    </source>
</reference>
<evidence type="ECO:0000256" key="5">
    <source>
        <dbReference type="ARBA" id="ARBA00022660"/>
    </source>
</evidence>
<name>A0A4P9X6E6_9FUNG</name>
<keyword evidence="7" id="KW-0999">Mitochondrion inner membrane</keyword>
<dbReference type="OrthoDB" id="15108at2759"/>
<evidence type="ECO:0000256" key="7">
    <source>
        <dbReference type="ARBA" id="ARBA00022792"/>
    </source>
</evidence>
<accession>A0A4P9X6E6</accession>
<evidence type="ECO:0000256" key="14">
    <source>
        <dbReference type="SAM" id="Phobius"/>
    </source>
</evidence>